<dbReference type="STRING" id="1297569.MESS2_p90034"/>
<keyword evidence="2" id="KW-1185">Reference proteome</keyword>
<comment type="caution">
    <text evidence="1">The sequence shown here is derived from an EMBL/GenBank/DDBJ whole genome shotgun (WGS) entry which is preliminary data.</text>
</comment>
<protein>
    <recommendedName>
        <fullName evidence="3">Ethyl tert-butyl ether degradation EthD</fullName>
    </recommendedName>
</protein>
<gene>
    <name evidence="1" type="ORF">MESS2_p90034</name>
</gene>
<evidence type="ECO:0000313" key="2">
    <source>
        <dbReference type="Proteomes" id="UP000012062"/>
    </source>
</evidence>
<dbReference type="AlphaFoldDB" id="M5F0A8"/>
<dbReference type="eggNOG" id="ENOG5032RFC">
    <property type="taxonomic scope" value="Bacteria"/>
</dbReference>
<dbReference type="EMBL" id="CAUM01000191">
    <property type="protein sequence ID" value="CCV09625.1"/>
    <property type="molecule type" value="Genomic_DNA"/>
</dbReference>
<dbReference type="Gene3D" id="3.30.70.100">
    <property type="match status" value="1"/>
</dbReference>
<organism evidence="1 2">
    <name type="scientific">Mesorhizobium metallidurans STM 2683</name>
    <dbReference type="NCBI Taxonomy" id="1297569"/>
    <lineage>
        <taxon>Bacteria</taxon>
        <taxon>Pseudomonadati</taxon>
        <taxon>Pseudomonadota</taxon>
        <taxon>Alphaproteobacteria</taxon>
        <taxon>Hyphomicrobiales</taxon>
        <taxon>Phyllobacteriaceae</taxon>
        <taxon>Mesorhizobium</taxon>
    </lineage>
</organism>
<dbReference type="Proteomes" id="UP000012062">
    <property type="component" value="Unassembled WGS sequence"/>
</dbReference>
<dbReference type="InterPro" id="IPR011008">
    <property type="entry name" value="Dimeric_a/b-barrel"/>
</dbReference>
<reference evidence="1 2" key="1">
    <citation type="submission" date="2013-02" db="EMBL/GenBank/DDBJ databases">
        <authorList>
            <person name="Genoscope - CEA"/>
        </authorList>
    </citation>
    <scope>NUCLEOTIDE SEQUENCE [LARGE SCALE GENOMIC DNA]</scope>
    <source>
        <strain evidence="1 2">STM 2683</strain>
    </source>
</reference>
<proteinExistence type="predicted"/>
<name>M5F0A8_9HYPH</name>
<dbReference type="SUPFAM" id="SSF54909">
    <property type="entry name" value="Dimeric alpha+beta barrel"/>
    <property type="match status" value="1"/>
</dbReference>
<accession>M5F0A8</accession>
<evidence type="ECO:0008006" key="3">
    <source>
        <dbReference type="Google" id="ProtNLM"/>
    </source>
</evidence>
<sequence length="129" mass="14803">MRPQSRQTAQAHNVRKALAMIIRYALFEGEIHNGQESEFRRFVRDRLVPLWTQFPGAEEVRVLDGTARDEGAPAYAMALAIRYPDMEACNKALQSDVRFQSREVTGELLKMFTGRVHHHVFEANDYAPV</sequence>
<evidence type="ECO:0000313" key="1">
    <source>
        <dbReference type="EMBL" id="CCV09625.1"/>
    </source>
</evidence>